<reference evidence="2 3" key="1">
    <citation type="submission" date="2014-09" db="EMBL/GenBank/DDBJ databases">
        <title>Draft genome of Bradyrhizobium japonicum Is-34.</title>
        <authorList>
            <person name="Tsurumaru H."/>
            <person name="Yamakawa T."/>
            <person name="Hashimoto S."/>
            <person name="Okizaki K."/>
            <person name="Kanesaki Y."/>
            <person name="Yoshikawa H."/>
            <person name="Yajima S."/>
        </authorList>
    </citation>
    <scope>NUCLEOTIDE SEQUENCE [LARGE SCALE GENOMIC DNA]</scope>
    <source>
        <strain evidence="2 3">Is-34</strain>
    </source>
</reference>
<dbReference type="SUPFAM" id="SSF141371">
    <property type="entry name" value="PilZ domain-like"/>
    <property type="match status" value="1"/>
</dbReference>
<dbReference type="Proteomes" id="UP000030377">
    <property type="component" value="Unassembled WGS sequence"/>
</dbReference>
<name>A0A0A3XIU9_BRAJP</name>
<evidence type="ECO:0000313" key="3">
    <source>
        <dbReference type="Proteomes" id="UP000030377"/>
    </source>
</evidence>
<accession>A0A0A3XIU9</accession>
<comment type="caution">
    <text evidence="2">The sequence shown here is derived from an EMBL/GenBank/DDBJ whole genome shotgun (WGS) entry which is preliminary data.</text>
</comment>
<evidence type="ECO:0000259" key="1">
    <source>
        <dbReference type="Pfam" id="PF07238"/>
    </source>
</evidence>
<gene>
    <name evidence="2" type="ORF">MA20_45985</name>
</gene>
<dbReference type="AlphaFoldDB" id="A0A0A3XIU9"/>
<protein>
    <recommendedName>
        <fullName evidence="1">PilZ domain-containing protein</fullName>
    </recommendedName>
</protein>
<dbReference type="RefSeq" id="WP_041960834.1">
    <property type="nucleotide sequence ID" value="NZ_JRPN01000062.1"/>
</dbReference>
<dbReference type="Gene3D" id="2.40.10.220">
    <property type="entry name" value="predicted glycosyltransferase like domains"/>
    <property type="match status" value="1"/>
</dbReference>
<sequence>MVDTRCAPRFRVAMPARIECRRDKIPCMIRNISTSGAALQLQESTDRIPVAFALIILDSALKLPCRVVWRAPFRIGVMFA</sequence>
<dbReference type="Pfam" id="PF07238">
    <property type="entry name" value="PilZ"/>
    <property type="match status" value="1"/>
</dbReference>
<dbReference type="InterPro" id="IPR009875">
    <property type="entry name" value="PilZ_domain"/>
</dbReference>
<feature type="domain" description="PilZ" evidence="1">
    <location>
        <begin position="4"/>
        <end position="79"/>
    </location>
</feature>
<dbReference type="GO" id="GO:0035438">
    <property type="term" value="F:cyclic-di-GMP binding"/>
    <property type="evidence" value="ECO:0007669"/>
    <property type="project" value="InterPro"/>
</dbReference>
<proteinExistence type="predicted"/>
<organism evidence="2 3">
    <name type="scientific">Bradyrhizobium japonicum</name>
    <dbReference type="NCBI Taxonomy" id="375"/>
    <lineage>
        <taxon>Bacteria</taxon>
        <taxon>Pseudomonadati</taxon>
        <taxon>Pseudomonadota</taxon>
        <taxon>Alphaproteobacteria</taxon>
        <taxon>Hyphomicrobiales</taxon>
        <taxon>Nitrobacteraceae</taxon>
        <taxon>Bradyrhizobium</taxon>
    </lineage>
</organism>
<evidence type="ECO:0000313" key="2">
    <source>
        <dbReference type="EMBL" id="KGT73194.1"/>
    </source>
</evidence>
<dbReference type="EMBL" id="JRPN01000062">
    <property type="protein sequence ID" value="KGT73194.1"/>
    <property type="molecule type" value="Genomic_DNA"/>
</dbReference>